<name>A0A9N7UUL0_PLEPL</name>
<dbReference type="EMBL" id="CADEAL010002017">
    <property type="protein sequence ID" value="CAB1437373.1"/>
    <property type="molecule type" value="Genomic_DNA"/>
</dbReference>
<evidence type="ECO:0000313" key="3">
    <source>
        <dbReference type="Proteomes" id="UP001153269"/>
    </source>
</evidence>
<evidence type="ECO:0000256" key="1">
    <source>
        <dbReference type="SAM" id="MobiDB-lite"/>
    </source>
</evidence>
<proteinExistence type="predicted"/>
<feature type="region of interest" description="Disordered" evidence="1">
    <location>
        <begin position="1"/>
        <end position="24"/>
    </location>
</feature>
<dbReference type="AlphaFoldDB" id="A0A9N7UUL0"/>
<organism evidence="2 3">
    <name type="scientific">Pleuronectes platessa</name>
    <name type="common">European plaice</name>
    <dbReference type="NCBI Taxonomy" id="8262"/>
    <lineage>
        <taxon>Eukaryota</taxon>
        <taxon>Metazoa</taxon>
        <taxon>Chordata</taxon>
        <taxon>Craniata</taxon>
        <taxon>Vertebrata</taxon>
        <taxon>Euteleostomi</taxon>
        <taxon>Actinopterygii</taxon>
        <taxon>Neopterygii</taxon>
        <taxon>Teleostei</taxon>
        <taxon>Neoteleostei</taxon>
        <taxon>Acanthomorphata</taxon>
        <taxon>Carangaria</taxon>
        <taxon>Pleuronectiformes</taxon>
        <taxon>Pleuronectoidei</taxon>
        <taxon>Pleuronectidae</taxon>
        <taxon>Pleuronectes</taxon>
    </lineage>
</organism>
<gene>
    <name evidence="2" type="ORF">PLEPLA_LOCUS25369</name>
</gene>
<dbReference type="Proteomes" id="UP001153269">
    <property type="component" value="Unassembled WGS sequence"/>
</dbReference>
<keyword evidence="3" id="KW-1185">Reference proteome</keyword>
<sequence length="156" mass="17285">MIKTMHHDPSPDRPPAGSGSPDQQQEPALLLIRPGISLQAPMRPAVTDNRGLSATISRGDKRPKGGCPTRLLPSVCLLLFQLVSSGGHMTSLKCLKCLQSREQQLESLLRTSAWKRPEMRVDQRREVTQTRLLLVSDCPGEKKHQSLQKVVDDTDT</sequence>
<protein>
    <submittedName>
        <fullName evidence="2">Uncharacterized protein</fullName>
    </submittedName>
</protein>
<accession>A0A9N7UUL0</accession>
<feature type="compositionally biased region" description="Basic and acidic residues" evidence="1">
    <location>
        <begin position="1"/>
        <end position="11"/>
    </location>
</feature>
<comment type="caution">
    <text evidence="2">The sequence shown here is derived from an EMBL/GenBank/DDBJ whole genome shotgun (WGS) entry which is preliminary data.</text>
</comment>
<evidence type="ECO:0000313" key="2">
    <source>
        <dbReference type="EMBL" id="CAB1437373.1"/>
    </source>
</evidence>
<reference evidence="2" key="1">
    <citation type="submission" date="2020-03" db="EMBL/GenBank/DDBJ databases">
        <authorList>
            <person name="Weist P."/>
        </authorList>
    </citation>
    <scope>NUCLEOTIDE SEQUENCE</scope>
</reference>